<comment type="caution">
    <text evidence="1">The sequence shown here is derived from an EMBL/GenBank/DDBJ whole genome shotgun (WGS) entry which is preliminary data.</text>
</comment>
<evidence type="ECO:0000313" key="1">
    <source>
        <dbReference type="EMBL" id="MEY8662846.1"/>
    </source>
</evidence>
<keyword evidence="2" id="KW-1185">Reference proteome</keyword>
<dbReference type="Proteomes" id="UP001565236">
    <property type="component" value="Unassembled WGS sequence"/>
</dbReference>
<accession>A0ABV4DQV2</accession>
<organism evidence="1 2">
    <name type="scientific">Ligilactobacillus faecis</name>
    <dbReference type="NCBI Taxonomy" id="762833"/>
    <lineage>
        <taxon>Bacteria</taxon>
        <taxon>Bacillati</taxon>
        <taxon>Bacillota</taxon>
        <taxon>Bacilli</taxon>
        <taxon>Lactobacillales</taxon>
        <taxon>Lactobacillaceae</taxon>
        <taxon>Ligilactobacillus</taxon>
    </lineage>
</organism>
<dbReference type="RefSeq" id="WP_369942706.1">
    <property type="nucleotide sequence ID" value="NZ_JBCLUF010000031.1"/>
</dbReference>
<gene>
    <name evidence="1" type="ORF">AALT52_08090</name>
</gene>
<proteinExistence type="predicted"/>
<reference evidence="1 2" key="1">
    <citation type="submission" date="2024-03" db="EMBL/GenBank/DDBJ databases">
        <title>Mouse gut bacterial collection (mGBC) of GemPharmatech.</title>
        <authorList>
            <person name="He Y."/>
            <person name="Dong L."/>
            <person name="Wu D."/>
            <person name="Gao X."/>
            <person name="Lin Z."/>
        </authorList>
    </citation>
    <scope>NUCLEOTIDE SEQUENCE [LARGE SCALE GENOMIC DNA]</scope>
    <source>
        <strain evidence="1 2">15-30</strain>
    </source>
</reference>
<evidence type="ECO:0000313" key="2">
    <source>
        <dbReference type="Proteomes" id="UP001565236"/>
    </source>
</evidence>
<sequence>MYRIVVDDHLKKKEIRRGKRELPLAIEASKQKEESTFASAIEVGEFEGKISLGTLPLFFEHKGET</sequence>
<dbReference type="EMBL" id="JBCLUF010000031">
    <property type="protein sequence ID" value="MEY8662846.1"/>
    <property type="molecule type" value="Genomic_DNA"/>
</dbReference>
<protein>
    <submittedName>
        <fullName evidence="1">Uncharacterized protein</fullName>
    </submittedName>
</protein>
<name>A0ABV4DQV2_9LACO</name>